<dbReference type="Pfam" id="PF00078">
    <property type="entry name" value="RVT_1"/>
    <property type="match status" value="1"/>
</dbReference>
<dbReference type="Proteomes" id="UP000281406">
    <property type="component" value="Unassembled WGS sequence"/>
</dbReference>
<feature type="compositionally biased region" description="Basic and acidic residues" evidence="1">
    <location>
        <begin position="10"/>
        <end position="24"/>
    </location>
</feature>
<proteinExistence type="predicted"/>
<evidence type="ECO:0000313" key="4">
    <source>
        <dbReference type="Proteomes" id="UP000281406"/>
    </source>
</evidence>
<dbReference type="InterPro" id="IPR000477">
    <property type="entry name" value="RT_dom"/>
</dbReference>
<gene>
    <name evidence="3" type="ORF">DPX16_23722</name>
</gene>
<name>A0A3N0XMX8_ANAGA</name>
<dbReference type="SUPFAM" id="SSF56672">
    <property type="entry name" value="DNA/RNA polymerases"/>
    <property type="match status" value="1"/>
</dbReference>
<dbReference type="InterPro" id="IPR043502">
    <property type="entry name" value="DNA/RNA_pol_sf"/>
</dbReference>
<protein>
    <recommendedName>
        <fullName evidence="2">Reverse transcriptase domain-containing protein</fullName>
    </recommendedName>
</protein>
<evidence type="ECO:0000256" key="1">
    <source>
        <dbReference type="SAM" id="MobiDB-lite"/>
    </source>
</evidence>
<dbReference type="AlphaFoldDB" id="A0A3N0XMX8"/>
<feature type="region of interest" description="Disordered" evidence="1">
    <location>
        <begin position="76"/>
        <end position="165"/>
    </location>
</feature>
<dbReference type="EMBL" id="RJVU01068251">
    <property type="protein sequence ID" value="ROI80146.1"/>
    <property type="molecule type" value="Genomic_DNA"/>
</dbReference>
<dbReference type="PANTHER" id="PTHR19446">
    <property type="entry name" value="REVERSE TRANSCRIPTASES"/>
    <property type="match status" value="1"/>
</dbReference>
<feature type="compositionally biased region" description="Acidic residues" evidence="1">
    <location>
        <begin position="151"/>
        <end position="165"/>
    </location>
</feature>
<feature type="domain" description="Reverse transcriptase" evidence="2">
    <location>
        <begin position="357"/>
        <end position="610"/>
    </location>
</feature>
<keyword evidence="4" id="KW-1185">Reference proteome</keyword>
<sequence length="1001" mass="112842">MDEQSGGRTTLEEQEKDGEPDRGEVNVNNQQATGSGDLISLSMDESEVAVEHQTDPSQVWSELDIAEVWSGGLGVGEERDVLEPTPGSLGQRDGVSRGSERENSADSGPGTNRRRTWDDLEDQKKEEGRKLCKLENIVSQEAVGKEVREEGSEEEEEEEEGEMDTEWGVRVEKDEMLTQSGEWTEVSRRGLLNSAQGWRKAKLLQEALKEYYRGEAKKFLVQSGVSRRGLDERPTKFFLATVKGRQKRSSMEGLNTAAGKVKTVKDMLKAAATFYKELFSERERRETTAEIFLNDLDKRLEEAEKVSLEGKVTFEEVEVAVRSLKGGTSPGGDGLPSEFYQVFLPLVGPELVKVYQESFERKVLPLSMRTGMVTLLHKKNSKEDLANWRPITLLATDYKILAKVLTTRLKKVVGSVVHPDQACGIPGRSGSLNLALTRDVISWAEQRQLPLAVLSLDQEKAFDRVSHSFLWSVMRRLGFGSGFRAWIQLLYNEAGSRIGVNGFFSEPVEQLGGVRQGCPLSPLLYILSLEPLACRLRASGVLAGVVLPGGGGIRAKISIYADDMTFFLTTEQDFLRVGDVLRAFSEATGARVNVNKSAVMFVGRWSGRTSVPGGYALCMDGLRILGVQFFRVNSGQQNWEGLLKSLQGKVRKWSGRDLSLWGRVQAVKTDMLPSMNHLAYVFPLPFWQGRRMEKLMFSFIWKGGTELVSRAQMFKHLRKGGRGVPCLTWKTTALFTAFAARLVVQTPEHKAYFLARFWLGWPLRQLIGWSNRVPWSVDRPEHYRVAADIIKKNPWCLEQSLVLDHRKLYARLVETAVGEIRWTRLPVEVNWQALQPDFLIGVCKDLNWLAALGRLPVRERLYRHGQGRSPWCPGGCGNEETIEHALWSCPGAVSLWRAVAGWWSEWRGPTITRDLVLYGSGLRKLEKDRRRVVWVVVSEGKRILWEWRSRCLRKQLSSIEPQRLFWALMASVSKEIKGYRAAFGEEMVERVWGGLARVGVG</sequence>
<evidence type="ECO:0000313" key="3">
    <source>
        <dbReference type="EMBL" id="ROI80146.1"/>
    </source>
</evidence>
<feature type="compositionally biased region" description="Basic and acidic residues" evidence="1">
    <location>
        <begin position="115"/>
        <end position="133"/>
    </location>
</feature>
<feature type="compositionally biased region" description="Basic and acidic residues" evidence="1">
    <location>
        <begin position="94"/>
        <end position="104"/>
    </location>
</feature>
<dbReference type="PROSITE" id="PS50878">
    <property type="entry name" value="RT_POL"/>
    <property type="match status" value="1"/>
</dbReference>
<accession>A0A3N0XMX8</accession>
<dbReference type="OrthoDB" id="416119at2759"/>
<evidence type="ECO:0000259" key="2">
    <source>
        <dbReference type="PROSITE" id="PS50878"/>
    </source>
</evidence>
<comment type="caution">
    <text evidence="3">The sequence shown here is derived from an EMBL/GenBank/DDBJ whole genome shotgun (WGS) entry which is preliminary data.</text>
</comment>
<organism evidence="3 4">
    <name type="scientific">Anabarilius grahami</name>
    <name type="common">Kanglang fish</name>
    <name type="synonym">Barilius grahami</name>
    <dbReference type="NCBI Taxonomy" id="495550"/>
    <lineage>
        <taxon>Eukaryota</taxon>
        <taxon>Metazoa</taxon>
        <taxon>Chordata</taxon>
        <taxon>Craniata</taxon>
        <taxon>Vertebrata</taxon>
        <taxon>Euteleostomi</taxon>
        <taxon>Actinopterygii</taxon>
        <taxon>Neopterygii</taxon>
        <taxon>Teleostei</taxon>
        <taxon>Ostariophysi</taxon>
        <taxon>Cypriniformes</taxon>
        <taxon>Xenocyprididae</taxon>
        <taxon>Xenocypridinae</taxon>
        <taxon>Xenocypridinae incertae sedis</taxon>
        <taxon>Anabarilius</taxon>
    </lineage>
</organism>
<reference evidence="3 4" key="1">
    <citation type="submission" date="2018-10" db="EMBL/GenBank/DDBJ databases">
        <title>Genome assembly for a Yunnan-Guizhou Plateau 3E fish, Anabarilius grahami (Regan), and its evolutionary and genetic applications.</title>
        <authorList>
            <person name="Jiang W."/>
        </authorList>
    </citation>
    <scope>NUCLEOTIDE SEQUENCE [LARGE SCALE GENOMIC DNA]</scope>
    <source>
        <strain evidence="3">AG-KIZ</strain>
        <tissue evidence="3">Muscle</tissue>
    </source>
</reference>
<feature type="region of interest" description="Disordered" evidence="1">
    <location>
        <begin position="1"/>
        <end position="63"/>
    </location>
</feature>
<dbReference type="CDD" id="cd01650">
    <property type="entry name" value="RT_nLTR_like"/>
    <property type="match status" value="1"/>
</dbReference>